<name>A0ABW3FJP4_9HYPH</name>
<protein>
    <submittedName>
        <fullName evidence="2">DUF2865 domain-containing protein</fullName>
    </submittedName>
</protein>
<keyword evidence="3" id="KW-1185">Reference proteome</keyword>
<gene>
    <name evidence="2" type="ORF">ACFQ14_16435</name>
</gene>
<evidence type="ECO:0000256" key="1">
    <source>
        <dbReference type="SAM" id="Coils"/>
    </source>
</evidence>
<dbReference type="Pfam" id="PF11064">
    <property type="entry name" value="DUF2865"/>
    <property type="match status" value="1"/>
</dbReference>
<reference evidence="3" key="1">
    <citation type="journal article" date="2019" name="Int. J. Syst. Evol. Microbiol.">
        <title>The Global Catalogue of Microorganisms (GCM) 10K type strain sequencing project: providing services to taxonomists for standard genome sequencing and annotation.</title>
        <authorList>
            <consortium name="The Broad Institute Genomics Platform"/>
            <consortium name="The Broad Institute Genome Sequencing Center for Infectious Disease"/>
            <person name="Wu L."/>
            <person name="Ma J."/>
        </authorList>
    </citation>
    <scope>NUCLEOTIDE SEQUENCE [LARGE SCALE GENOMIC DNA]</scope>
    <source>
        <strain evidence="3">CCUG 60023</strain>
    </source>
</reference>
<dbReference type="EMBL" id="JBHTJV010000026">
    <property type="protein sequence ID" value="MFD0917993.1"/>
    <property type="molecule type" value="Genomic_DNA"/>
</dbReference>
<evidence type="ECO:0000313" key="3">
    <source>
        <dbReference type="Proteomes" id="UP001597101"/>
    </source>
</evidence>
<keyword evidence="1" id="KW-0175">Coiled coil</keyword>
<evidence type="ECO:0000313" key="2">
    <source>
        <dbReference type="EMBL" id="MFD0917993.1"/>
    </source>
</evidence>
<organism evidence="2 3">
    <name type="scientific">Pseudahrensia aquimaris</name>
    <dbReference type="NCBI Taxonomy" id="744461"/>
    <lineage>
        <taxon>Bacteria</taxon>
        <taxon>Pseudomonadati</taxon>
        <taxon>Pseudomonadota</taxon>
        <taxon>Alphaproteobacteria</taxon>
        <taxon>Hyphomicrobiales</taxon>
        <taxon>Ahrensiaceae</taxon>
        <taxon>Pseudahrensia</taxon>
    </lineage>
</organism>
<dbReference type="InterPro" id="IPR021293">
    <property type="entry name" value="DUF2865"/>
</dbReference>
<dbReference type="Proteomes" id="UP001597101">
    <property type="component" value="Unassembled WGS sequence"/>
</dbReference>
<proteinExistence type="predicted"/>
<sequence>MAQVQRQRARLKRALRRENCAVRHASANSRKDLRRRITELERRVRNKRSRLNKRNIDEQRSPRIIGTYRTMCVRTCDGFFFPVGAASSVAGLVRDEQACQSRCPGTEMKLYYVRGTTDEPSDMRSARTGRSYGDLPTALNFKTKYNPACGCKFRQPKEEAKASVRPAIDPEWARRAGRINMAVPTFRAHAMEQKNLQLASVTGLRRSIPAPAAKDALRQAPQVRIIGERFFPVR</sequence>
<accession>A0ABW3FJP4</accession>
<feature type="coiled-coil region" evidence="1">
    <location>
        <begin position="1"/>
        <end position="50"/>
    </location>
</feature>
<dbReference type="RefSeq" id="WP_377213843.1">
    <property type="nucleotide sequence ID" value="NZ_JBHTJV010000026.1"/>
</dbReference>
<comment type="caution">
    <text evidence="2">The sequence shown here is derived from an EMBL/GenBank/DDBJ whole genome shotgun (WGS) entry which is preliminary data.</text>
</comment>